<dbReference type="Gene3D" id="1.25.40.20">
    <property type="entry name" value="Ankyrin repeat-containing domain"/>
    <property type="match status" value="2"/>
</dbReference>
<dbReference type="RefSeq" id="XP_032809311.1">
    <property type="nucleotide sequence ID" value="XM_032953420.1"/>
</dbReference>
<keyword evidence="1" id="KW-0677">Repeat</keyword>
<evidence type="ECO:0000256" key="1">
    <source>
        <dbReference type="ARBA" id="ARBA00022737"/>
    </source>
</evidence>
<dbReference type="SMART" id="SM00248">
    <property type="entry name" value="ANK"/>
    <property type="match status" value="6"/>
</dbReference>
<dbReference type="CTD" id="26064"/>
<evidence type="ECO:0000313" key="8">
    <source>
        <dbReference type="RefSeq" id="XP_032809311.1"/>
    </source>
</evidence>
<feature type="repeat" description="ANK" evidence="3">
    <location>
        <begin position="151"/>
        <end position="183"/>
    </location>
</feature>
<dbReference type="InterPro" id="IPR036770">
    <property type="entry name" value="Ankyrin_rpt-contain_sf"/>
</dbReference>
<dbReference type="PROSITE" id="PS50297">
    <property type="entry name" value="ANK_REP_REGION"/>
    <property type="match status" value="4"/>
</dbReference>
<accession>A0AAJ7T398</accession>
<evidence type="ECO:0000313" key="10">
    <source>
        <dbReference type="RefSeq" id="XP_032809313.1"/>
    </source>
</evidence>
<dbReference type="PANTHER" id="PTHR24129">
    <property type="entry name" value="ANKYCORBIN"/>
    <property type="match status" value="1"/>
</dbReference>
<feature type="coiled-coil region" evidence="4">
    <location>
        <begin position="639"/>
        <end position="749"/>
    </location>
</feature>
<dbReference type="InterPro" id="IPR042420">
    <property type="entry name" value="RAI14/UACA"/>
</dbReference>
<feature type="region of interest" description="Disordered" evidence="5">
    <location>
        <begin position="411"/>
        <end position="430"/>
    </location>
</feature>
<dbReference type="PRINTS" id="PR01415">
    <property type="entry name" value="ANKYRIN"/>
</dbReference>
<keyword evidence="3" id="KW-0040">ANK repeat</keyword>
<dbReference type="KEGG" id="pmrn:116941979"/>
<evidence type="ECO:0000256" key="3">
    <source>
        <dbReference type="PROSITE-ProRule" id="PRU00023"/>
    </source>
</evidence>
<evidence type="ECO:0000256" key="2">
    <source>
        <dbReference type="ARBA" id="ARBA00023054"/>
    </source>
</evidence>
<proteinExistence type="predicted"/>
<evidence type="ECO:0000256" key="4">
    <source>
        <dbReference type="SAM" id="Coils"/>
    </source>
</evidence>
<sequence>MKSWKAKFKKSDTSEWSKYGDRLLQAVEQGDAEKVALLLSKKGISATRPDGEGRTALHLAVIKGSSDCLDVMLSHGADVGLLDPSGLSVLHLAAKNGHTQCVRKLIQHKYPVEVVDPSGLTALHHAAISGIVPCVQFLCDQKAFVDARDLEGHTALALAGRLGRVEVCKHLLDRGADVNAFNKELKTVLMLACEGGHLATVELLLKHGAEPMVVDSVGHSALHYACRSGNPTMLTLVQSATRMSSHAAEIEEVIERNKVLEKTNEALTESLDKMQTKQLTMTRRIQELECLLEESRHEAAKRTPHGSPVDSTERGEHGVTGHEMEQETMTCDSNYKAVQESDFTTQHNIETEEGKIMTVGVQKNRSDMDQESPDTFTISEANVQSSFSTCQLPYPSNFQSFDETSENVTIGNSIKGQRPNGSGLSNPVNVADSTNQECLLQTGEQNKEDNSLTNFPEILNRAESLVPKEDAPVDKNINLLSHETEFAEAVAKVNTEHISDIHTVKMQDSRASQLQLCPEEKSTNRKFNGGTKGHKSGDLQSEDMSKGVDCHSTDVSIESNEMCVPGTKTDKLSSYSSEVGDVNCMTKGGNEIEMASYVEYCNMKASFDVELKTLTKKLTILADEHSKVNIELSQIKCSHLKSQQEKKGLQAQVLSLEKEQTRLLQRHSEAQKATQELNKTKHEHQRVLQRKETMIEDLQKEVGKLRLALNSLSKLAYTSSGSKRASQQAESLQQQLKLTQQQLVAAERHHKDVVSVYRMHLLSAVQGQMDVEVQEALRQILKMHRIHKSDSA</sequence>
<dbReference type="PANTHER" id="PTHR24129:SF2">
    <property type="entry name" value="DUF3447 DOMAIN-CONTAINING PROTEIN"/>
    <property type="match status" value="1"/>
</dbReference>
<dbReference type="PROSITE" id="PS50088">
    <property type="entry name" value="ANK_REPEAT"/>
    <property type="match status" value="5"/>
</dbReference>
<name>A0AAJ7T398_PETMA</name>
<dbReference type="RefSeq" id="XP_032809313.1">
    <property type="nucleotide sequence ID" value="XM_032953422.1"/>
</dbReference>
<dbReference type="RefSeq" id="XP_032809310.1">
    <property type="nucleotide sequence ID" value="XM_032953419.1"/>
</dbReference>
<evidence type="ECO:0000313" key="9">
    <source>
        <dbReference type="RefSeq" id="XP_032809312.1"/>
    </source>
</evidence>
<feature type="region of interest" description="Disordered" evidence="5">
    <location>
        <begin position="296"/>
        <end position="317"/>
    </location>
</feature>
<keyword evidence="6" id="KW-1185">Reference proteome</keyword>
<dbReference type="InterPro" id="IPR002110">
    <property type="entry name" value="Ankyrin_rpt"/>
</dbReference>
<dbReference type="Pfam" id="PF13637">
    <property type="entry name" value="Ank_4"/>
    <property type="match status" value="1"/>
</dbReference>
<protein>
    <submittedName>
        <fullName evidence="7 8">Ankycorbin-like isoform X1</fullName>
    </submittedName>
</protein>
<feature type="repeat" description="ANK" evidence="3">
    <location>
        <begin position="118"/>
        <end position="150"/>
    </location>
</feature>
<dbReference type="GO" id="GO:0003779">
    <property type="term" value="F:actin binding"/>
    <property type="evidence" value="ECO:0007669"/>
    <property type="project" value="InterPro"/>
</dbReference>
<evidence type="ECO:0000313" key="6">
    <source>
        <dbReference type="Proteomes" id="UP001318040"/>
    </source>
</evidence>
<dbReference type="Pfam" id="PF12796">
    <property type="entry name" value="Ank_2"/>
    <property type="match status" value="2"/>
</dbReference>
<feature type="repeat" description="ANK" evidence="3">
    <location>
        <begin position="85"/>
        <end position="117"/>
    </location>
</feature>
<dbReference type="AlphaFoldDB" id="A0AAJ7T398"/>
<feature type="region of interest" description="Disordered" evidence="5">
    <location>
        <begin position="522"/>
        <end position="548"/>
    </location>
</feature>
<organism evidence="6 9">
    <name type="scientific">Petromyzon marinus</name>
    <name type="common">Sea lamprey</name>
    <dbReference type="NCBI Taxonomy" id="7757"/>
    <lineage>
        <taxon>Eukaryota</taxon>
        <taxon>Metazoa</taxon>
        <taxon>Chordata</taxon>
        <taxon>Craniata</taxon>
        <taxon>Vertebrata</taxon>
        <taxon>Cyclostomata</taxon>
        <taxon>Hyperoartia</taxon>
        <taxon>Petromyzontiformes</taxon>
        <taxon>Petromyzontidae</taxon>
        <taxon>Petromyzon</taxon>
    </lineage>
</organism>
<gene>
    <name evidence="7 8 9 10" type="primary">LOC116941979</name>
</gene>
<dbReference type="Proteomes" id="UP001318040">
    <property type="component" value="Chromosome 13"/>
</dbReference>
<feature type="repeat" description="ANK" evidence="3">
    <location>
        <begin position="52"/>
        <end position="84"/>
    </location>
</feature>
<evidence type="ECO:0000256" key="5">
    <source>
        <dbReference type="SAM" id="MobiDB-lite"/>
    </source>
</evidence>
<dbReference type="SUPFAM" id="SSF48403">
    <property type="entry name" value="Ankyrin repeat"/>
    <property type="match status" value="1"/>
</dbReference>
<feature type="repeat" description="ANK" evidence="3">
    <location>
        <begin position="184"/>
        <end position="216"/>
    </location>
</feature>
<dbReference type="RefSeq" id="XP_032809312.1">
    <property type="nucleotide sequence ID" value="XM_032953421.1"/>
</dbReference>
<reference evidence="7 8" key="1">
    <citation type="submission" date="2025-04" db="UniProtKB">
        <authorList>
            <consortium name="RefSeq"/>
        </authorList>
    </citation>
    <scope>IDENTIFICATION</scope>
    <source>
        <tissue evidence="7 8">Sperm</tissue>
    </source>
</reference>
<feature type="coiled-coil region" evidence="4">
    <location>
        <begin position="243"/>
        <end position="277"/>
    </location>
</feature>
<keyword evidence="2 4" id="KW-0175">Coiled coil</keyword>
<evidence type="ECO:0000313" key="7">
    <source>
        <dbReference type="RefSeq" id="XP_032809310.1"/>
    </source>
</evidence>